<dbReference type="SMART" id="SM00248">
    <property type="entry name" value="ANK"/>
    <property type="match status" value="8"/>
</dbReference>
<dbReference type="Pfam" id="PF12796">
    <property type="entry name" value="Ank_2"/>
    <property type="match status" value="1"/>
</dbReference>
<dbReference type="OrthoDB" id="194358at2759"/>
<evidence type="ECO:0000256" key="1">
    <source>
        <dbReference type="ARBA" id="ARBA00022737"/>
    </source>
</evidence>
<proteinExistence type="predicted"/>
<dbReference type="Gene3D" id="1.25.40.20">
    <property type="entry name" value="Ankyrin repeat-containing domain"/>
    <property type="match status" value="3"/>
</dbReference>
<dbReference type="PANTHER" id="PTHR10039">
    <property type="entry name" value="AMELOGENIN"/>
    <property type="match status" value="1"/>
</dbReference>
<feature type="repeat" description="ANK" evidence="2">
    <location>
        <begin position="1231"/>
        <end position="1263"/>
    </location>
</feature>
<sequence>MADVLGVAASVAGLMTIADAIVRKGFKFIKDVKDADKSVEKLVEEVNNFSGVLHSLNNVVERLEENVGNVDPSTQIHYIESCYKTLKKIQDLFDEAVPTVPMSRGAKLKWPLKKAHTMELLVEIGRHKATMTLAMSAREMTALLEILAGQDGIRDGLQGIKLSLEADRAERQKIQLTEERREMLKSLGKIDFRKWQDSNIRLRQPGTGVWFTDGAYFRTWLSTDESKLQVNGIPLAFFYCDYKDLQTHDLLELLGALAKQLILQDERCFDQLTEFCRKHTMSDGTKRAHTPEELCQLIRKLSEHFESAMIVVDGLDEITNDRAGVTRLLRSLNTVGGHIKTLFASRPEVDISYELEEFFQISIAAMSSDLRLYERKLRIRDPNLKDHIMTTLVDGADGMFRWVSCQMDYLCECNNDRDRREALMKLPPDLPSSYKRILERVNRSNKENRDLVMKTLHWIVYARTTFSTVELLHALVLRDGERHFDSNSMSTVEDVLHWCSSLVRKARITNGEEYLELAHFTVKEFLEAIDAVQTPCFEQYCLSGDHSILAKACLNFLLCQEFDGSTCPQYNNDFEQWIEESREFCEKYPFNHYACQYWSNHVHESNWEVIVSCVMEFFSTESAFAFWTHRWLLQVTDYNYANRDFAYSGYFEKSSSPTALHWAAVFALDKLCAILIESGMSVSKQSIMGTPLNCAIVCEYAVYKTSEIQDVGPIEGRSIWRISERKSVLHQLINTGLDLDKMVNAEGQCTAMSVALTLERMHDDPFIVATLLDAGAKISATDFELLYADLHNISGDYLPGPNDIVALCGITIQSLIKAATGQIRVLAQGAEFEFFSFSLVVLSSGWSIETFHPFFEVNFSEVFAACGRFELDEIIRDNSIDSQCRLVKLLSTAIRNSAPTEEKANSRLQDSLVSTVYFEIPSIMALLFQYNPGLSAFGLKLPDYKDQELNCLHYILHYWDSTGQEAIRLLISHGASVTNPDDEGITAIELAAERYDLGIFQIMWDSAMSSNYFGTSPELLKKILCSAIEYQNEPILKFLVSKLHESKLMPHSSMLEFAVGQKTSRLLELILEQEDDFNCDRTDGYMVEEGMEEESGEDCAKVLECNWDHGNQYMELDIDTTAGRMSYHHEALYLAAKPNSSITNFTFLADLGLPALHHNYNGHTILHILAANHDENSFSKLQYLLDSSRPKLDLLNSDHLTPLALAVRSRNIRGMERLLDAGADLNTLLVDNQTALHIACYSGNKAAAEALLKRGCHTSQRNLQGQTSMDLALAYGYQEIATTIQNFIDSKLTCNGPHTFPARIERLSILTTSNFAQTEDHGSLPLRLVQENLDHDLNFEEEINGNNFTTNMDNDRIAESFKQSTASVLRAHFTSTNMSESFASPSLKRQTFNGNDYQLQLSAKRAKPS</sequence>
<gene>
    <name evidence="4" type="ORF">NA56DRAFT_709520</name>
</gene>
<dbReference type="SUPFAM" id="SSF48403">
    <property type="entry name" value="Ankyrin repeat"/>
    <property type="match status" value="2"/>
</dbReference>
<name>A0A2J6PPC9_9HELO</name>
<dbReference type="PROSITE" id="PS50088">
    <property type="entry name" value="ANK_REPEAT"/>
    <property type="match status" value="2"/>
</dbReference>
<feature type="repeat" description="ANK" evidence="2">
    <location>
        <begin position="1198"/>
        <end position="1226"/>
    </location>
</feature>
<keyword evidence="5" id="KW-1185">Reference proteome</keyword>
<evidence type="ECO:0000256" key="2">
    <source>
        <dbReference type="PROSITE-ProRule" id="PRU00023"/>
    </source>
</evidence>
<dbReference type="EMBL" id="KZ613510">
    <property type="protein sequence ID" value="PMD15872.1"/>
    <property type="molecule type" value="Genomic_DNA"/>
</dbReference>
<evidence type="ECO:0000313" key="5">
    <source>
        <dbReference type="Proteomes" id="UP000235672"/>
    </source>
</evidence>
<evidence type="ECO:0000259" key="3">
    <source>
        <dbReference type="Pfam" id="PF24883"/>
    </source>
</evidence>
<organism evidence="4 5">
    <name type="scientific">Hyaloscypha hepaticicola</name>
    <dbReference type="NCBI Taxonomy" id="2082293"/>
    <lineage>
        <taxon>Eukaryota</taxon>
        <taxon>Fungi</taxon>
        <taxon>Dikarya</taxon>
        <taxon>Ascomycota</taxon>
        <taxon>Pezizomycotina</taxon>
        <taxon>Leotiomycetes</taxon>
        <taxon>Helotiales</taxon>
        <taxon>Hyaloscyphaceae</taxon>
        <taxon>Hyaloscypha</taxon>
    </lineage>
</organism>
<feature type="domain" description="Nephrocystin 3-like N-terminal" evidence="3">
    <location>
        <begin position="227"/>
        <end position="346"/>
    </location>
</feature>
<dbReference type="PROSITE" id="PS50297">
    <property type="entry name" value="ANK_REP_REGION"/>
    <property type="match status" value="2"/>
</dbReference>
<dbReference type="InterPro" id="IPR002110">
    <property type="entry name" value="Ankyrin_rpt"/>
</dbReference>
<dbReference type="InterPro" id="IPR056884">
    <property type="entry name" value="NPHP3-like_N"/>
</dbReference>
<reference evidence="4 5" key="1">
    <citation type="submission" date="2016-05" db="EMBL/GenBank/DDBJ databases">
        <title>A degradative enzymes factory behind the ericoid mycorrhizal symbiosis.</title>
        <authorList>
            <consortium name="DOE Joint Genome Institute"/>
            <person name="Martino E."/>
            <person name="Morin E."/>
            <person name="Grelet G."/>
            <person name="Kuo A."/>
            <person name="Kohler A."/>
            <person name="Daghino S."/>
            <person name="Barry K."/>
            <person name="Choi C."/>
            <person name="Cichocki N."/>
            <person name="Clum A."/>
            <person name="Copeland A."/>
            <person name="Hainaut M."/>
            <person name="Haridas S."/>
            <person name="Labutti K."/>
            <person name="Lindquist E."/>
            <person name="Lipzen A."/>
            <person name="Khouja H.-R."/>
            <person name="Murat C."/>
            <person name="Ohm R."/>
            <person name="Olson A."/>
            <person name="Spatafora J."/>
            <person name="Veneault-Fourrey C."/>
            <person name="Henrissat B."/>
            <person name="Grigoriev I."/>
            <person name="Martin F."/>
            <person name="Perotto S."/>
        </authorList>
    </citation>
    <scope>NUCLEOTIDE SEQUENCE [LARGE SCALE GENOMIC DNA]</scope>
    <source>
        <strain evidence="4 5">UAMH 7357</strain>
    </source>
</reference>
<dbReference type="PANTHER" id="PTHR10039:SF15">
    <property type="entry name" value="NACHT DOMAIN-CONTAINING PROTEIN"/>
    <property type="match status" value="1"/>
</dbReference>
<dbReference type="Proteomes" id="UP000235672">
    <property type="component" value="Unassembled WGS sequence"/>
</dbReference>
<protein>
    <recommendedName>
        <fullName evidence="3">Nephrocystin 3-like N-terminal domain-containing protein</fullName>
    </recommendedName>
</protein>
<evidence type="ECO:0000313" key="4">
    <source>
        <dbReference type="EMBL" id="PMD15872.1"/>
    </source>
</evidence>
<keyword evidence="2" id="KW-0040">ANK repeat</keyword>
<accession>A0A2J6PPC9</accession>
<dbReference type="Pfam" id="PF24883">
    <property type="entry name" value="NPHP3_N"/>
    <property type="match status" value="1"/>
</dbReference>
<keyword evidence="1" id="KW-0677">Repeat</keyword>
<dbReference type="STRING" id="1745343.A0A2J6PPC9"/>
<dbReference type="InterPro" id="IPR036770">
    <property type="entry name" value="Ankyrin_rpt-contain_sf"/>
</dbReference>